<feature type="signal peptide" evidence="1">
    <location>
        <begin position="1"/>
        <end position="21"/>
    </location>
</feature>
<dbReference type="Proteomes" id="UP000005237">
    <property type="component" value="Unassembled WGS sequence"/>
</dbReference>
<organism evidence="2 3">
    <name type="scientific">Caenorhabditis japonica</name>
    <dbReference type="NCBI Taxonomy" id="281687"/>
    <lineage>
        <taxon>Eukaryota</taxon>
        <taxon>Metazoa</taxon>
        <taxon>Ecdysozoa</taxon>
        <taxon>Nematoda</taxon>
        <taxon>Chromadorea</taxon>
        <taxon>Rhabditida</taxon>
        <taxon>Rhabditina</taxon>
        <taxon>Rhabditomorpha</taxon>
        <taxon>Rhabditoidea</taxon>
        <taxon>Rhabditidae</taxon>
        <taxon>Peloderinae</taxon>
        <taxon>Caenorhabditis</taxon>
    </lineage>
</organism>
<dbReference type="EnsemblMetazoa" id="CJA13622.1">
    <property type="protein sequence ID" value="CJA13622.1"/>
    <property type="gene ID" value="WBGene00132826"/>
</dbReference>
<proteinExistence type="predicted"/>
<evidence type="ECO:0000256" key="1">
    <source>
        <dbReference type="SAM" id="SignalP"/>
    </source>
</evidence>
<dbReference type="AlphaFoldDB" id="A0A8R1I0G8"/>
<keyword evidence="1" id="KW-0732">Signal</keyword>
<evidence type="ECO:0000313" key="2">
    <source>
        <dbReference type="EnsemblMetazoa" id="CJA13622.1"/>
    </source>
</evidence>
<name>A0A8R1I0G8_CAEJA</name>
<reference evidence="3" key="1">
    <citation type="submission" date="2010-08" db="EMBL/GenBank/DDBJ databases">
        <authorList>
            <consortium name="Caenorhabditis japonica Sequencing Consortium"/>
            <person name="Wilson R.K."/>
        </authorList>
    </citation>
    <scope>NUCLEOTIDE SEQUENCE [LARGE SCALE GENOMIC DNA]</scope>
    <source>
        <strain evidence="3">DF5081</strain>
    </source>
</reference>
<sequence>MSSQCFARLLLLVLLFRILRGDEFCATDGDDPPPITDPNYMCNPTNFSQIGAPPIQNSSHAKYCDVVFLLDLDSTFTSEENYTQIIQFISDATTTCMNRGVGYAVFAYPMFNDSFETVCCSVSQCKTSFGFMNYRNYVGKYDSLEPIQPVTAQNNFSYTLIFDLKRIAKPDTACLYNNYVLITNRLFNISDEIVISVLLASREILGAGFMKLENDRLINFVFSVRSAANSLPSHSGGRVHVGDEKVWPMLCSDFSASHSTCMHSWSEFAAFYTEYMTAVIDAEKQTSSFPENAIFLFHES</sequence>
<accession>A0A8R1I0G8</accession>
<keyword evidence="3" id="KW-1185">Reference proteome</keyword>
<reference evidence="2" key="2">
    <citation type="submission" date="2022-06" db="UniProtKB">
        <authorList>
            <consortium name="EnsemblMetazoa"/>
        </authorList>
    </citation>
    <scope>IDENTIFICATION</scope>
    <source>
        <strain evidence="2">DF5081</strain>
    </source>
</reference>
<protein>
    <submittedName>
        <fullName evidence="2">Uncharacterized protein</fullName>
    </submittedName>
</protein>
<evidence type="ECO:0000313" key="3">
    <source>
        <dbReference type="Proteomes" id="UP000005237"/>
    </source>
</evidence>
<feature type="chain" id="PRO_5035771767" evidence="1">
    <location>
        <begin position="22"/>
        <end position="300"/>
    </location>
</feature>